<keyword evidence="3" id="KW-0804">Transcription</keyword>
<evidence type="ECO:0000256" key="3">
    <source>
        <dbReference type="ARBA" id="ARBA00023163"/>
    </source>
</evidence>
<evidence type="ECO:0000256" key="2">
    <source>
        <dbReference type="ARBA" id="ARBA00023125"/>
    </source>
</evidence>
<dbReference type="Pfam" id="PF00356">
    <property type="entry name" value="LacI"/>
    <property type="match status" value="1"/>
</dbReference>
<reference evidence="5 6" key="1">
    <citation type="submission" date="2022-01" db="EMBL/GenBank/DDBJ databases">
        <title>Alkalihalobacillus sp. EGI L200015, a novel bacterium isolated from a salt lake sediment.</title>
        <authorList>
            <person name="Gao L."/>
            <person name="Fang B.-Z."/>
            <person name="Li W.-J."/>
        </authorList>
    </citation>
    <scope>NUCLEOTIDE SEQUENCE [LARGE SCALE GENOMIC DNA]</scope>
    <source>
        <strain evidence="5 6">KCTC 12718</strain>
    </source>
</reference>
<keyword evidence="2" id="KW-0238">DNA-binding</keyword>
<dbReference type="RefSeq" id="WP_236335914.1">
    <property type="nucleotide sequence ID" value="NZ_JAKIJS010000001.1"/>
</dbReference>
<evidence type="ECO:0000256" key="1">
    <source>
        <dbReference type="ARBA" id="ARBA00023015"/>
    </source>
</evidence>
<dbReference type="PANTHER" id="PTHR30146:SF109">
    <property type="entry name" value="HTH-TYPE TRANSCRIPTIONAL REGULATOR GALS"/>
    <property type="match status" value="1"/>
</dbReference>
<protein>
    <submittedName>
        <fullName evidence="5">LacI family transcriptional regulator</fullName>
    </submittedName>
</protein>
<comment type="caution">
    <text evidence="5">The sequence shown here is derived from an EMBL/GenBank/DDBJ whole genome shotgun (WGS) entry which is preliminary data.</text>
</comment>
<dbReference type="Gene3D" id="1.10.260.40">
    <property type="entry name" value="lambda repressor-like DNA-binding domains"/>
    <property type="match status" value="1"/>
</dbReference>
<gene>
    <name evidence="5" type="ORF">L2716_12895</name>
</gene>
<keyword evidence="1" id="KW-0805">Transcription regulation</keyword>
<dbReference type="PROSITE" id="PS50932">
    <property type="entry name" value="HTH_LACI_2"/>
    <property type="match status" value="1"/>
</dbReference>
<dbReference type="SMART" id="SM00354">
    <property type="entry name" value="HTH_LACI"/>
    <property type="match status" value="1"/>
</dbReference>
<sequence>MKPSIKNIAELCKLNPSTVSRALNNKYGVKPETRKSVMEAAVELGYVPNLAARELVYKKGNLVCIIIPESDAEAQPAFFAMLPYMNRILRTHGMETMIYAFDPYRYRQGELMELVQKRNLRGCIVLPGFMKHHNIFNDIRTITTPCVVLEVSVNSEMCSSIHTDEVYGAYIATQHIIDFGHTRIGFINGPSNVQICEERMSGYKKAIENAKLILKDEDVVYSDFTGKGGGEAIITLLKQSPDLTAVFIANDLMAMGAISKLSEEGYHIPGDISVVGFDGLFVSQYYNPPLTTIKNDDYTIAIQAAKSLMGIIEQNTVAEIRIKPELIYGKSVKRLTT</sequence>
<dbReference type="InterPro" id="IPR000843">
    <property type="entry name" value="HTH_LacI"/>
</dbReference>
<evidence type="ECO:0000313" key="5">
    <source>
        <dbReference type="EMBL" id="MCF6138628.1"/>
    </source>
</evidence>
<dbReference type="PANTHER" id="PTHR30146">
    <property type="entry name" value="LACI-RELATED TRANSCRIPTIONAL REPRESSOR"/>
    <property type="match status" value="1"/>
</dbReference>
<evidence type="ECO:0000313" key="6">
    <source>
        <dbReference type="Proteomes" id="UP001649381"/>
    </source>
</evidence>
<dbReference type="SUPFAM" id="SSF47413">
    <property type="entry name" value="lambda repressor-like DNA-binding domains"/>
    <property type="match status" value="1"/>
</dbReference>
<dbReference type="Gene3D" id="3.40.50.2300">
    <property type="match status" value="2"/>
</dbReference>
<evidence type="ECO:0000259" key="4">
    <source>
        <dbReference type="PROSITE" id="PS50932"/>
    </source>
</evidence>
<organism evidence="5 6">
    <name type="scientific">Pseudalkalibacillus berkeleyi</name>
    <dbReference type="NCBI Taxonomy" id="1069813"/>
    <lineage>
        <taxon>Bacteria</taxon>
        <taxon>Bacillati</taxon>
        <taxon>Bacillota</taxon>
        <taxon>Bacilli</taxon>
        <taxon>Bacillales</taxon>
        <taxon>Fictibacillaceae</taxon>
        <taxon>Pseudalkalibacillus</taxon>
    </lineage>
</organism>
<dbReference type="Proteomes" id="UP001649381">
    <property type="component" value="Unassembled WGS sequence"/>
</dbReference>
<keyword evidence="6" id="KW-1185">Reference proteome</keyword>
<proteinExistence type="predicted"/>
<dbReference type="InterPro" id="IPR046335">
    <property type="entry name" value="LacI/GalR-like_sensor"/>
</dbReference>
<feature type="domain" description="HTH lacI-type" evidence="4">
    <location>
        <begin position="3"/>
        <end position="57"/>
    </location>
</feature>
<dbReference type="InterPro" id="IPR010982">
    <property type="entry name" value="Lambda_DNA-bd_dom_sf"/>
</dbReference>
<dbReference type="CDD" id="cd06267">
    <property type="entry name" value="PBP1_LacI_sugar_binding-like"/>
    <property type="match status" value="1"/>
</dbReference>
<name>A0ABS9H0V2_9BACL</name>
<dbReference type="Pfam" id="PF13377">
    <property type="entry name" value="Peripla_BP_3"/>
    <property type="match status" value="1"/>
</dbReference>
<dbReference type="CDD" id="cd01392">
    <property type="entry name" value="HTH_LacI"/>
    <property type="match status" value="1"/>
</dbReference>
<dbReference type="EMBL" id="JAKIJS010000001">
    <property type="protein sequence ID" value="MCF6138628.1"/>
    <property type="molecule type" value="Genomic_DNA"/>
</dbReference>
<dbReference type="SUPFAM" id="SSF53822">
    <property type="entry name" value="Periplasmic binding protein-like I"/>
    <property type="match status" value="1"/>
</dbReference>
<dbReference type="InterPro" id="IPR028082">
    <property type="entry name" value="Peripla_BP_I"/>
</dbReference>
<accession>A0ABS9H0V2</accession>